<dbReference type="InterPro" id="IPR000424">
    <property type="entry name" value="Primosome_PriB/ssb"/>
</dbReference>
<dbReference type="GO" id="GO:0003697">
    <property type="term" value="F:single-stranded DNA binding"/>
    <property type="evidence" value="ECO:0007669"/>
    <property type="project" value="InterPro"/>
</dbReference>
<reference evidence="4 5" key="1">
    <citation type="submission" date="2019-01" db="EMBL/GenBank/DDBJ databases">
        <title>Lactibacter flavus gen. nov., sp. nov., a novel bacterium of the family Propionibacteriaceae isolated from raw milk and dairy products.</title>
        <authorList>
            <person name="Huptas C."/>
            <person name="Wenning M."/>
            <person name="Breitenwieser F."/>
            <person name="Doll E."/>
            <person name="Von Neubeck M."/>
            <person name="Busse H.-J."/>
            <person name="Scherer S."/>
        </authorList>
    </citation>
    <scope>NUCLEOTIDE SEQUENCE [LARGE SCALE GENOMIC DNA]</scope>
    <source>
        <strain evidence="4 5">KCTC 33808</strain>
    </source>
</reference>
<proteinExistence type="predicted"/>
<dbReference type="EMBL" id="SDMQ01000017">
    <property type="protein sequence ID" value="TBT82801.1"/>
    <property type="molecule type" value="Genomic_DNA"/>
</dbReference>
<keyword evidence="1 2" id="KW-0238">DNA-binding</keyword>
<accession>A0A4Q9KCH6</accession>
<dbReference type="NCBIfam" id="TIGR00621">
    <property type="entry name" value="ssb"/>
    <property type="match status" value="1"/>
</dbReference>
<organism evidence="4 5">
    <name type="scientific">Propioniciclava sinopodophylli</name>
    <dbReference type="NCBI Taxonomy" id="1837344"/>
    <lineage>
        <taxon>Bacteria</taxon>
        <taxon>Bacillati</taxon>
        <taxon>Actinomycetota</taxon>
        <taxon>Actinomycetes</taxon>
        <taxon>Propionibacteriales</taxon>
        <taxon>Propionibacteriaceae</taxon>
        <taxon>Propioniciclava</taxon>
    </lineage>
</organism>
<evidence type="ECO:0000256" key="2">
    <source>
        <dbReference type="PROSITE-ProRule" id="PRU00252"/>
    </source>
</evidence>
<gene>
    <name evidence="4" type="ORF">ET989_13415</name>
</gene>
<evidence type="ECO:0000313" key="5">
    <source>
        <dbReference type="Proteomes" id="UP000292373"/>
    </source>
</evidence>
<protein>
    <recommendedName>
        <fullName evidence="3">Single-stranded DNA-binding protein</fullName>
    </recommendedName>
</protein>
<dbReference type="Pfam" id="PF00436">
    <property type="entry name" value="SSB"/>
    <property type="match status" value="1"/>
</dbReference>
<evidence type="ECO:0000256" key="3">
    <source>
        <dbReference type="RuleBase" id="RU000524"/>
    </source>
</evidence>
<dbReference type="GO" id="GO:0006260">
    <property type="term" value="P:DNA replication"/>
    <property type="evidence" value="ECO:0007669"/>
    <property type="project" value="InterPro"/>
</dbReference>
<sequence>MLLCAGSRWYRPASSVMGSTWGPFLSTGGFERVSGFSTGAGIDCTTVSLSAHCLVHQRTQRKGSLMEADIVIEGNVGQAVEWREHPVYGGRATFSVAVTPGYRRGEDWVDLNTMWFRVTCWRQMAVHVRDSVGKGDAVVVKGKLRLDKWVDDHGTERQEFSIKADWVGHSLKRGKAAFERTRSRPEPEEPSYLTDAESARLAAIEAQYIALGSGEVVDADGVVHEAPEPAAL</sequence>
<dbReference type="OrthoDB" id="4427276at2"/>
<dbReference type="SUPFAM" id="SSF50249">
    <property type="entry name" value="Nucleic acid-binding proteins"/>
    <property type="match status" value="1"/>
</dbReference>
<dbReference type="Proteomes" id="UP000292373">
    <property type="component" value="Unassembled WGS sequence"/>
</dbReference>
<dbReference type="AlphaFoldDB" id="A0A4Q9KCH6"/>
<dbReference type="PROSITE" id="PS50935">
    <property type="entry name" value="SSB"/>
    <property type="match status" value="1"/>
</dbReference>
<dbReference type="InterPro" id="IPR011344">
    <property type="entry name" value="ssDNA-bd"/>
</dbReference>
<dbReference type="CDD" id="cd04496">
    <property type="entry name" value="SSB_OBF"/>
    <property type="match status" value="1"/>
</dbReference>
<dbReference type="InterPro" id="IPR012340">
    <property type="entry name" value="NA-bd_OB-fold"/>
</dbReference>
<name>A0A4Q9KCH6_9ACTN</name>
<comment type="caution">
    <text evidence="4">The sequence shown here is derived from an EMBL/GenBank/DDBJ whole genome shotgun (WGS) entry which is preliminary data.</text>
</comment>
<evidence type="ECO:0000256" key="1">
    <source>
        <dbReference type="ARBA" id="ARBA00023125"/>
    </source>
</evidence>
<dbReference type="Gene3D" id="2.40.50.140">
    <property type="entry name" value="Nucleic acid-binding proteins"/>
    <property type="match status" value="1"/>
</dbReference>
<evidence type="ECO:0000313" key="4">
    <source>
        <dbReference type="EMBL" id="TBT82801.1"/>
    </source>
</evidence>
<keyword evidence="5" id="KW-1185">Reference proteome</keyword>